<dbReference type="InterPro" id="IPR023214">
    <property type="entry name" value="HAD_sf"/>
</dbReference>
<reference evidence="2" key="1">
    <citation type="submission" date="2021-01" db="EMBL/GenBank/DDBJ databases">
        <title>Adiantum capillus-veneris genome.</title>
        <authorList>
            <person name="Fang Y."/>
            <person name="Liao Q."/>
        </authorList>
    </citation>
    <scope>NUCLEOTIDE SEQUENCE</scope>
    <source>
        <strain evidence="2">H3</strain>
        <tissue evidence="2">Leaf</tissue>
    </source>
</reference>
<evidence type="ECO:0000313" key="2">
    <source>
        <dbReference type="EMBL" id="KAI5061737.1"/>
    </source>
</evidence>
<dbReference type="AlphaFoldDB" id="A0A9D4U657"/>
<dbReference type="InterPro" id="IPR036412">
    <property type="entry name" value="HAD-like_sf"/>
</dbReference>
<protein>
    <recommendedName>
        <fullName evidence="1">FCP1 homology domain-containing protein</fullName>
    </recommendedName>
</protein>
<dbReference type="Proteomes" id="UP000886520">
    <property type="component" value="Chromosome 23"/>
</dbReference>
<dbReference type="Pfam" id="PF03031">
    <property type="entry name" value="NIF"/>
    <property type="match status" value="1"/>
</dbReference>
<gene>
    <name evidence="2" type="ORF">GOP47_0024242</name>
</gene>
<evidence type="ECO:0000259" key="1">
    <source>
        <dbReference type="Pfam" id="PF03031"/>
    </source>
</evidence>
<organism evidence="2 3">
    <name type="scientific">Adiantum capillus-veneris</name>
    <name type="common">Maidenhair fern</name>
    <dbReference type="NCBI Taxonomy" id="13818"/>
    <lineage>
        <taxon>Eukaryota</taxon>
        <taxon>Viridiplantae</taxon>
        <taxon>Streptophyta</taxon>
        <taxon>Embryophyta</taxon>
        <taxon>Tracheophyta</taxon>
        <taxon>Polypodiopsida</taxon>
        <taxon>Polypodiidae</taxon>
        <taxon>Polypodiales</taxon>
        <taxon>Pteridineae</taxon>
        <taxon>Pteridaceae</taxon>
        <taxon>Vittarioideae</taxon>
        <taxon>Adiantum</taxon>
    </lineage>
</organism>
<dbReference type="SUPFAM" id="SSF56784">
    <property type="entry name" value="HAD-like"/>
    <property type="match status" value="1"/>
</dbReference>
<evidence type="ECO:0000313" key="3">
    <source>
        <dbReference type="Proteomes" id="UP000886520"/>
    </source>
</evidence>
<feature type="domain" description="FCP1 homology" evidence="1">
    <location>
        <begin position="17"/>
        <end position="145"/>
    </location>
</feature>
<keyword evidence="3" id="KW-1185">Reference proteome</keyword>
<comment type="caution">
    <text evidence="2">The sequence shown here is derived from an EMBL/GenBank/DDBJ whole genome shotgun (WGS) entry which is preliminary data.</text>
</comment>
<sequence>MKHGDSMRAWAQHMRLVEDKDEVYHVVRPDAQSFLDFCAEYFELWIWSCYNLKRVQRMTQKCFHEQYTKFKVFMTNKNCQNPNIMLGFTRVYHKNLSDICKIFEDLDANNTLIFYDTPYRVMWNMPGTYLIFPKMWRQTSEQLQNFLQRTVIPWLAGWLYARDKRVYTYNKIVN</sequence>
<dbReference type="Gene3D" id="3.40.50.1000">
    <property type="entry name" value="HAD superfamily/HAD-like"/>
    <property type="match status" value="1"/>
</dbReference>
<dbReference type="OrthoDB" id="10393888at2759"/>
<name>A0A9D4U657_ADICA</name>
<dbReference type="InterPro" id="IPR004274">
    <property type="entry name" value="FCP1_dom"/>
</dbReference>
<dbReference type="EMBL" id="JABFUD020000023">
    <property type="protein sequence ID" value="KAI5061737.1"/>
    <property type="molecule type" value="Genomic_DNA"/>
</dbReference>
<accession>A0A9D4U657</accession>
<proteinExistence type="predicted"/>